<accession>A0A5J5D2Q9</accession>
<evidence type="ECO:0000313" key="2">
    <source>
        <dbReference type="Proteomes" id="UP000327493"/>
    </source>
</evidence>
<dbReference type="EMBL" id="VOFY01000013">
    <property type="protein sequence ID" value="KAA8586835.1"/>
    <property type="molecule type" value="Genomic_DNA"/>
</dbReference>
<organism evidence="1 2">
    <name type="scientific">Etheostoma spectabile</name>
    <name type="common">orangethroat darter</name>
    <dbReference type="NCBI Taxonomy" id="54343"/>
    <lineage>
        <taxon>Eukaryota</taxon>
        <taxon>Metazoa</taxon>
        <taxon>Chordata</taxon>
        <taxon>Craniata</taxon>
        <taxon>Vertebrata</taxon>
        <taxon>Euteleostomi</taxon>
        <taxon>Actinopterygii</taxon>
        <taxon>Neopterygii</taxon>
        <taxon>Teleostei</taxon>
        <taxon>Neoteleostei</taxon>
        <taxon>Acanthomorphata</taxon>
        <taxon>Eupercaria</taxon>
        <taxon>Perciformes</taxon>
        <taxon>Percoidei</taxon>
        <taxon>Percidae</taxon>
        <taxon>Etheostomatinae</taxon>
        <taxon>Etheostoma</taxon>
    </lineage>
</organism>
<feature type="non-terminal residue" evidence="1">
    <location>
        <position position="35"/>
    </location>
</feature>
<keyword evidence="2" id="KW-1185">Reference proteome</keyword>
<gene>
    <name evidence="1" type="ORF">FQN60_000671</name>
</gene>
<reference evidence="1 2" key="1">
    <citation type="submission" date="2019-08" db="EMBL/GenBank/DDBJ databases">
        <title>A chromosome-level genome assembly, high-density linkage maps, and genome scans reveal the genomic architecture of hybrid incompatibilities underlying speciation via character displacement in darters (Percidae: Etheostominae).</title>
        <authorList>
            <person name="Moran R.L."/>
            <person name="Catchen J.M."/>
            <person name="Fuller R.C."/>
        </authorList>
    </citation>
    <scope>NUCLEOTIDE SEQUENCE [LARGE SCALE GENOMIC DNA]</scope>
    <source>
        <strain evidence="1">EspeVRDwgs_2016</strain>
        <tissue evidence="1">Muscle</tissue>
    </source>
</reference>
<name>A0A5J5D2Q9_9PERO</name>
<evidence type="ECO:0000313" key="1">
    <source>
        <dbReference type="EMBL" id="KAA8586835.1"/>
    </source>
</evidence>
<dbReference type="AlphaFoldDB" id="A0A5J5D2Q9"/>
<protein>
    <submittedName>
        <fullName evidence="1">Uncharacterized protein</fullName>
    </submittedName>
</protein>
<proteinExistence type="predicted"/>
<sequence>MDTGSQDVCLLKSTLHCTMQTGYWSCYDCNKVSKQ</sequence>
<dbReference type="Proteomes" id="UP000327493">
    <property type="component" value="Chromosome 13"/>
</dbReference>
<comment type="caution">
    <text evidence="1">The sequence shown here is derived from an EMBL/GenBank/DDBJ whole genome shotgun (WGS) entry which is preliminary data.</text>
</comment>